<dbReference type="Pfam" id="PF13239">
    <property type="entry name" value="2TM"/>
    <property type="match status" value="1"/>
</dbReference>
<keyword evidence="1" id="KW-0812">Transmembrane</keyword>
<evidence type="ECO:0000313" key="3">
    <source>
        <dbReference type="EMBL" id="KGD68502.1"/>
    </source>
</evidence>
<keyword evidence="3" id="KW-0418">Kinase</keyword>
<dbReference type="RefSeq" id="WP_035126398.1">
    <property type="nucleotide sequence ID" value="NZ_MUGQ01000004.1"/>
</dbReference>
<keyword evidence="1" id="KW-1133">Transmembrane helix</keyword>
<dbReference type="Proteomes" id="UP000029554">
    <property type="component" value="Unassembled WGS sequence"/>
</dbReference>
<feature type="transmembrane region" description="Helical" evidence="1">
    <location>
        <begin position="27"/>
        <end position="48"/>
    </location>
</feature>
<name>A0A095SV77_9FLAO</name>
<evidence type="ECO:0000313" key="4">
    <source>
        <dbReference type="Proteomes" id="UP000029554"/>
    </source>
</evidence>
<feature type="transmembrane region" description="Helical" evidence="1">
    <location>
        <begin position="54"/>
        <end position="77"/>
    </location>
</feature>
<sequence>MELIMDSNSDFEKYQKAKKQVEEIKGFYVHFMAYIVIMCVLVFINLKYTPEHLWFVYSMLGWGLGLFFHAVKVFNWFPFMSKNWEEKKLQQYMDEEKSKSNKYQ</sequence>
<keyword evidence="3" id="KW-0808">Transferase</keyword>
<keyword evidence="4" id="KW-1185">Reference proteome</keyword>
<dbReference type="GO" id="GO:0016301">
    <property type="term" value="F:kinase activity"/>
    <property type="evidence" value="ECO:0007669"/>
    <property type="project" value="UniProtKB-KW"/>
</dbReference>
<dbReference type="InterPro" id="IPR025698">
    <property type="entry name" value="2TM_dom"/>
</dbReference>
<proteinExistence type="predicted"/>
<organism evidence="3 4">
    <name type="scientific">Flavobacterium aquatile LMG 4008 = ATCC 11947</name>
    <dbReference type="NCBI Taxonomy" id="1453498"/>
    <lineage>
        <taxon>Bacteria</taxon>
        <taxon>Pseudomonadati</taxon>
        <taxon>Bacteroidota</taxon>
        <taxon>Flavobacteriia</taxon>
        <taxon>Flavobacteriales</taxon>
        <taxon>Flavobacteriaceae</taxon>
        <taxon>Flavobacterium</taxon>
    </lineage>
</organism>
<dbReference type="eggNOG" id="COG2972">
    <property type="taxonomic scope" value="Bacteria"/>
</dbReference>
<accession>A0A095SV77</accession>
<protein>
    <submittedName>
        <fullName evidence="3">Histidine kinase</fullName>
    </submittedName>
</protein>
<feature type="domain" description="2TM" evidence="2">
    <location>
        <begin position="15"/>
        <end position="94"/>
    </location>
</feature>
<keyword evidence="1" id="KW-0472">Membrane</keyword>
<dbReference type="STRING" id="1453498.LG45_09510"/>
<evidence type="ECO:0000259" key="2">
    <source>
        <dbReference type="Pfam" id="PF13239"/>
    </source>
</evidence>
<dbReference type="AlphaFoldDB" id="A0A095SV77"/>
<dbReference type="OrthoDB" id="8965954at2"/>
<reference evidence="3 4" key="1">
    <citation type="submission" date="2014-09" db="EMBL/GenBank/DDBJ databases">
        <title>Whole Genome Shotgun of Flavobacterium aquatile LMG 4008.</title>
        <authorList>
            <person name="Gale A.N."/>
            <person name="Pipes S.E."/>
            <person name="Newman J.D."/>
        </authorList>
    </citation>
    <scope>NUCLEOTIDE SEQUENCE [LARGE SCALE GENOMIC DNA]</scope>
    <source>
        <strain evidence="3 4">LMG 4008</strain>
    </source>
</reference>
<dbReference type="EMBL" id="JRHH01000003">
    <property type="protein sequence ID" value="KGD68502.1"/>
    <property type="molecule type" value="Genomic_DNA"/>
</dbReference>
<evidence type="ECO:0000256" key="1">
    <source>
        <dbReference type="SAM" id="Phobius"/>
    </source>
</evidence>
<comment type="caution">
    <text evidence="3">The sequence shown here is derived from an EMBL/GenBank/DDBJ whole genome shotgun (WGS) entry which is preliminary data.</text>
</comment>
<gene>
    <name evidence="3" type="ORF">LG45_09510</name>
</gene>